<keyword evidence="8" id="KW-0663">Pyridoxal phosphate</keyword>
<keyword evidence="13" id="KW-0349">Heme</keyword>
<dbReference type="GO" id="GO:0004758">
    <property type="term" value="F:serine C-palmitoyltransferase activity"/>
    <property type="evidence" value="ECO:0007669"/>
    <property type="project" value="TreeGrafter"/>
</dbReference>
<dbReference type="InterPro" id="IPR050087">
    <property type="entry name" value="AON_synthase_class-II"/>
</dbReference>
<keyword evidence="11" id="KW-0443">Lipid metabolism</keyword>
<dbReference type="InterPro" id="IPR015422">
    <property type="entry name" value="PyrdxlP-dep_Trfase_small"/>
</dbReference>
<dbReference type="GO" id="GO:0046512">
    <property type="term" value="P:sphingosine biosynthetic process"/>
    <property type="evidence" value="ECO:0007669"/>
    <property type="project" value="TreeGrafter"/>
</dbReference>
<organism evidence="15 16">
    <name type="scientific">Rhizoctonia solani</name>
    <dbReference type="NCBI Taxonomy" id="456999"/>
    <lineage>
        <taxon>Eukaryota</taxon>
        <taxon>Fungi</taxon>
        <taxon>Dikarya</taxon>
        <taxon>Basidiomycota</taxon>
        <taxon>Agaricomycotina</taxon>
        <taxon>Agaricomycetes</taxon>
        <taxon>Cantharellales</taxon>
        <taxon>Ceratobasidiaceae</taxon>
        <taxon>Rhizoctonia</taxon>
    </lineage>
</organism>
<feature type="domain" description="Aminotransferase class I/classII large" evidence="14">
    <location>
        <begin position="117"/>
        <end position="506"/>
    </location>
</feature>
<dbReference type="PANTHER" id="PTHR13693:SF2">
    <property type="entry name" value="SERINE PALMITOYLTRANSFERASE 1"/>
    <property type="match status" value="1"/>
</dbReference>
<dbReference type="GO" id="GO:0016705">
    <property type="term" value="F:oxidoreductase activity, acting on paired donors, with incorporation or reduction of molecular oxygen"/>
    <property type="evidence" value="ECO:0007669"/>
    <property type="project" value="InterPro"/>
</dbReference>
<evidence type="ECO:0000256" key="2">
    <source>
        <dbReference type="ARBA" id="ARBA00004760"/>
    </source>
</evidence>
<evidence type="ECO:0000256" key="11">
    <source>
        <dbReference type="ARBA" id="ARBA00023098"/>
    </source>
</evidence>
<dbReference type="InterPro" id="IPR004839">
    <property type="entry name" value="Aminotransferase_I/II_large"/>
</dbReference>
<dbReference type="SUPFAM" id="SSF53383">
    <property type="entry name" value="PLP-dependent transferases"/>
    <property type="match status" value="1"/>
</dbReference>
<evidence type="ECO:0000256" key="9">
    <source>
        <dbReference type="ARBA" id="ARBA00022919"/>
    </source>
</evidence>
<keyword evidence="10 13" id="KW-0408">Iron</keyword>
<feature type="binding site" description="axial binding residue" evidence="13">
    <location>
        <position position="983"/>
    </location>
    <ligand>
        <name>heme</name>
        <dbReference type="ChEBI" id="CHEBI:30413"/>
    </ligand>
    <ligandPart>
        <name>Fe</name>
        <dbReference type="ChEBI" id="CHEBI:18248"/>
    </ligandPart>
</feature>
<dbReference type="InterPro" id="IPR002401">
    <property type="entry name" value="Cyt_P450_E_grp-I"/>
</dbReference>
<dbReference type="EMBL" id="CP059671">
    <property type="protein sequence ID" value="QRW25883.1"/>
    <property type="molecule type" value="Genomic_DNA"/>
</dbReference>
<evidence type="ECO:0000256" key="6">
    <source>
        <dbReference type="ARBA" id="ARBA00022679"/>
    </source>
</evidence>
<comment type="cofactor">
    <cofactor evidence="13">
        <name>heme</name>
        <dbReference type="ChEBI" id="CHEBI:30413"/>
    </cofactor>
</comment>
<evidence type="ECO:0000256" key="1">
    <source>
        <dbReference type="ARBA" id="ARBA00001933"/>
    </source>
</evidence>
<comment type="similarity">
    <text evidence="4">Belongs to the class-II pyridoxal-phosphate-dependent aminotransferase family.</text>
</comment>
<gene>
    <name evidence="15" type="ORF">RhiXN_10960</name>
</gene>
<proteinExistence type="inferred from homology"/>
<dbReference type="KEGG" id="rsx:RhiXN_10960"/>
<reference evidence="15" key="1">
    <citation type="submission" date="2020-05" db="EMBL/GenBank/DDBJ databases">
        <title>Evolutionary and genomic comparisons of hybrid uninucleate and nonhybrid Rhizoctonia fungi.</title>
        <authorList>
            <person name="Li C."/>
            <person name="Chen X."/>
        </authorList>
    </citation>
    <scope>NUCLEOTIDE SEQUENCE</scope>
    <source>
        <strain evidence="15">AG-1 IA</strain>
    </source>
</reference>
<dbReference type="InterPro" id="IPR036396">
    <property type="entry name" value="Cyt_P450_sf"/>
</dbReference>
<evidence type="ECO:0000313" key="16">
    <source>
        <dbReference type="Proteomes" id="UP000650533"/>
    </source>
</evidence>
<evidence type="ECO:0000256" key="10">
    <source>
        <dbReference type="ARBA" id="ARBA00023004"/>
    </source>
</evidence>
<dbReference type="PROSITE" id="PS00086">
    <property type="entry name" value="CYTOCHROME_P450"/>
    <property type="match status" value="1"/>
</dbReference>
<dbReference type="InterPro" id="IPR015421">
    <property type="entry name" value="PyrdxlP-dep_Trfase_major"/>
</dbReference>
<accession>A0A8H8P8R7</accession>
<evidence type="ECO:0000256" key="3">
    <source>
        <dbReference type="ARBA" id="ARBA00004991"/>
    </source>
</evidence>
<evidence type="ECO:0000256" key="12">
    <source>
        <dbReference type="ARBA" id="ARBA00023315"/>
    </source>
</evidence>
<sequence length="1058" mass="117211">MEQLAHVQRALMSIPGSAAVVRYVKASHQDDPFRTILELILVIFAIRTLLMNRTRSDQSGKNFVKLTEKEIDDLVDEWQPEPLCSPLTPEEQADLASVPVIVGPTGPKPKLASNGKTVLNFASYNFAGLAGNDFIKERAVETLRKYGLGSCGPPGFYGTIDVHLQLERDIAFFLGTESAILYSQAFHTVSSVIPAFCKRGDIIVADRGVNFAIQKGLQISRSTIRWYDHNNLKSLQEVLESVDRECRKKGSKLTRRFIVTEGIFEGSGQMVDLPKIIELKKKYKYRLVLDESISFGSMGRTGRGLTELYNVPATEVDMLVGSIANGLCSAGGFCAGSRVVVDHQRINGTSFVFSAALPAMLAVAASEAISILTSTPSALAALHENARLLRSTLEKCSEYIDITSHPASPIIHFTLRTQSAPSLLPSTAEIVLTKSNPHTQAVPNPVQFDIAAEEVILQQIVDESINQGVLIARARRLRGQEGVEPRPSIRVVCSAALGKKDVERAAGVLKGVVGKNLTFAFELCHENAQFIECVCTGSEYTDLEKHSHELGRTDLTVSAWLFLEVVLGSASEFSFRIPSGRCRRAVRNSIDAMYATKLNFAQPPGIAAALPADHMWIDAGLKTPLGSMLPEGTRLSPADLCAALAIALGGGWAITRIYKKQRQLPLPPGPPEKSWLKGNGEEIPRTFVWLKYTEWNRKYGFSKKAIGTYDEAQARDVHLFLQRLVTNPEGFFEEAKWLFGRIVMRITYGYTVTGINDPYIKLAEDALQSLVIGVMGNHPVDTYPILRYLPEWLPGMKFKREAQEARGIAKRLANEPFNWTVKAMNEGIITPSFLSQVLEMNEDRNDSLDAIKWSAASMYSGGIHNTLAVLSNFIVAMMLHPEVASKGREEIDRVVGTERLPTLRWHPVAPLGSPRSVHQDRVYKGYRIPAHSTIYCNIYAITRDEKIFPDPERFIPERFAENDTESIPLNPRNFVFGAGRRICPGNHIVDATIFLLVASILATMDISKPRDEQGNEVEPVVERAGFQTNQVIPFKFSITPRSDRALQLIEMAVMFESE</sequence>
<dbReference type="InterPro" id="IPR015424">
    <property type="entry name" value="PyrdxlP-dep_Trfase"/>
</dbReference>
<dbReference type="GO" id="GO:0020037">
    <property type="term" value="F:heme binding"/>
    <property type="evidence" value="ECO:0007669"/>
    <property type="project" value="InterPro"/>
</dbReference>
<comment type="cofactor">
    <cofactor evidence="1">
        <name>pyridoxal 5'-phosphate</name>
        <dbReference type="ChEBI" id="CHEBI:597326"/>
    </cofactor>
</comment>
<dbReference type="Pfam" id="PF00067">
    <property type="entry name" value="p450"/>
    <property type="match status" value="1"/>
</dbReference>
<dbReference type="GO" id="GO:0016020">
    <property type="term" value="C:membrane"/>
    <property type="evidence" value="ECO:0007669"/>
    <property type="project" value="GOC"/>
</dbReference>
<dbReference type="InterPro" id="IPR001128">
    <property type="entry name" value="Cyt_P450"/>
</dbReference>
<evidence type="ECO:0000256" key="8">
    <source>
        <dbReference type="ARBA" id="ARBA00022898"/>
    </source>
</evidence>
<protein>
    <recommendedName>
        <fullName evidence="5">serine C-palmitoyltransferase</fullName>
        <ecNumber evidence="5">2.3.1.50</ecNumber>
    </recommendedName>
</protein>
<evidence type="ECO:0000256" key="7">
    <source>
        <dbReference type="ARBA" id="ARBA00022723"/>
    </source>
</evidence>
<dbReference type="Gene3D" id="1.10.630.10">
    <property type="entry name" value="Cytochrome P450"/>
    <property type="match status" value="1"/>
</dbReference>
<dbReference type="Proteomes" id="UP000650533">
    <property type="component" value="Chromosome 14"/>
</dbReference>
<dbReference type="GO" id="GO:0030170">
    <property type="term" value="F:pyridoxal phosphate binding"/>
    <property type="evidence" value="ECO:0007669"/>
    <property type="project" value="InterPro"/>
</dbReference>
<dbReference type="GO" id="GO:0046513">
    <property type="term" value="P:ceramide biosynthetic process"/>
    <property type="evidence" value="ECO:0007669"/>
    <property type="project" value="TreeGrafter"/>
</dbReference>
<dbReference type="RefSeq" id="XP_043186120.1">
    <property type="nucleotide sequence ID" value="XM_043330775.1"/>
</dbReference>
<dbReference type="GO" id="GO:0004497">
    <property type="term" value="F:monooxygenase activity"/>
    <property type="evidence" value="ECO:0007669"/>
    <property type="project" value="InterPro"/>
</dbReference>
<dbReference type="Gene3D" id="3.90.1150.10">
    <property type="entry name" value="Aspartate Aminotransferase, domain 1"/>
    <property type="match status" value="1"/>
</dbReference>
<name>A0A8H8P8R7_9AGAM</name>
<evidence type="ECO:0000256" key="4">
    <source>
        <dbReference type="ARBA" id="ARBA00008392"/>
    </source>
</evidence>
<keyword evidence="9" id="KW-0746">Sphingolipid metabolism</keyword>
<dbReference type="Gene3D" id="3.40.640.10">
    <property type="entry name" value="Type I PLP-dependent aspartate aminotransferase-like (Major domain)"/>
    <property type="match status" value="1"/>
</dbReference>
<dbReference type="PANTHER" id="PTHR13693">
    <property type="entry name" value="CLASS II AMINOTRANSFERASE/8-AMINO-7-OXONONANOATE SYNTHASE"/>
    <property type="match status" value="1"/>
</dbReference>
<evidence type="ECO:0000256" key="13">
    <source>
        <dbReference type="PIRSR" id="PIRSR602401-1"/>
    </source>
</evidence>
<comment type="pathway">
    <text evidence="2">Lipid metabolism; sphingolipid metabolism.</text>
</comment>
<keyword evidence="12" id="KW-0012">Acyltransferase</keyword>
<dbReference type="AlphaFoldDB" id="A0A8H8P8R7"/>
<dbReference type="Pfam" id="PF00155">
    <property type="entry name" value="Aminotran_1_2"/>
    <property type="match status" value="1"/>
</dbReference>
<dbReference type="SUPFAM" id="SSF48264">
    <property type="entry name" value="Cytochrome P450"/>
    <property type="match status" value="1"/>
</dbReference>
<dbReference type="EC" id="2.3.1.50" evidence="5"/>
<evidence type="ECO:0000259" key="14">
    <source>
        <dbReference type="Pfam" id="PF00155"/>
    </source>
</evidence>
<keyword evidence="7 13" id="KW-0479">Metal-binding</keyword>
<dbReference type="InterPro" id="IPR017972">
    <property type="entry name" value="Cyt_P450_CS"/>
</dbReference>
<evidence type="ECO:0000313" key="15">
    <source>
        <dbReference type="EMBL" id="QRW25883.1"/>
    </source>
</evidence>
<evidence type="ECO:0000256" key="5">
    <source>
        <dbReference type="ARBA" id="ARBA00013220"/>
    </source>
</evidence>
<dbReference type="PRINTS" id="PR00463">
    <property type="entry name" value="EP450I"/>
</dbReference>
<dbReference type="GO" id="GO:0005506">
    <property type="term" value="F:iron ion binding"/>
    <property type="evidence" value="ECO:0007669"/>
    <property type="project" value="InterPro"/>
</dbReference>
<keyword evidence="6" id="KW-0808">Transferase</keyword>
<dbReference type="GO" id="GO:0005783">
    <property type="term" value="C:endoplasmic reticulum"/>
    <property type="evidence" value="ECO:0007669"/>
    <property type="project" value="TreeGrafter"/>
</dbReference>
<dbReference type="GeneID" id="67033238"/>
<comment type="pathway">
    <text evidence="3">Sphingolipid metabolism.</text>
</comment>